<organism evidence="2 3">
    <name type="scientific">Amycolatopsis acidiphila</name>
    <dbReference type="NCBI Taxonomy" id="715473"/>
    <lineage>
        <taxon>Bacteria</taxon>
        <taxon>Bacillati</taxon>
        <taxon>Actinomycetota</taxon>
        <taxon>Actinomycetes</taxon>
        <taxon>Pseudonocardiales</taxon>
        <taxon>Pseudonocardiaceae</taxon>
        <taxon>Amycolatopsis</taxon>
    </lineage>
</organism>
<keyword evidence="3" id="KW-1185">Reference proteome</keyword>
<protein>
    <submittedName>
        <fullName evidence="2">Uncharacterized protein</fullName>
    </submittedName>
</protein>
<comment type="caution">
    <text evidence="2">The sequence shown here is derived from an EMBL/GenBank/DDBJ whole genome shotgun (WGS) entry which is preliminary data.</text>
</comment>
<dbReference type="OrthoDB" id="3630017at2"/>
<dbReference type="RefSeq" id="WP_144643214.1">
    <property type="nucleotide sequence ID" value="NZ_BNAX01000006.1"/>
</dbReference>
<dbReference type="EMBL" id="VJZA01000069">
    <property type="protein sequence ID" value="TVT17964.1"/>
    <property type="molecule type" value="Genomic_DNA"/>
</dbReference>
<gene>
    <name evidence="2" type="ORF">FNH06_29525</name>
</gene>
<feature type="region of interest" description="Disordered" evidence="1">
    <location>
        <begin position="1"/>
        <end position="33"/>
    </location>
</feature>
<sequence length="110" mass="11696">MTRYLISDPGAAHPAKNATAPGLPNQPGHDSKGRALMVSQELLSRASRRTGYRKDLVAAPVQIIAGRHAEGHSVGQITRYLKDQLGPDNTAAARTFVAWVIAAAERGEVA</sequence>
<name>A0A558A134_9PSEU</name>
<evidence type="ECO:0000256" key="1">
    <source>
        <dbReference type="SAM" id="MobiDB-lite"/>
    </source>
</evidence>
<evidence type="ECO:0000313" key="3">
    <source>
        <dbReference type="Proteomes" id="UP000318578"/>
    </source>
</evidence>
<dbReference type="AlphaFoldDB" id="A0A558A134"/>
<proteinExistence type="predicted"/>
<accession>A0A558A134</accession>
<evidence type="ECO:0000313" key="2">
    <source>
        <dbReference type="EMBL" id="TVT17964.1"/>
    </source>
</evidence>
<reference evidence="2 3" key="1">
    <citation type="submission" date="2019-07" db="EMBL/GenBank/DDBJ databases">
        <title>New species of Amycolatopsis and Streptomyces.</title>
        <authorList>
            <person name="Duangmal K."/>
            <person name="Teo W.F.A."/>
            <person name="Lipun K."/>
        </authorList>
    </citation>
    <scope>NUCLEOTIDE SEQUENCE [LARGE SCALE GENOMIC DNA]</scope>
    <source>
        <strain evidence="2 3">JCM 30562</strain>
    </source>
</reference>
<dbReference type="Proteomes" id="UP000318578">
    <property type="component" value="Unassembled WGS sequence"/>
</dbReference>